<reference evidence="1 2" key="1">
    <citation type="submission" date="2016-10" db="EMBL/GenBank/DDBJ databases">
        <title>Genome sequence of the basidiomycete white-rot fungus Trametes pubescens.</title>
        <authorList>
            <person name="Makela M.R."/>
            <person name="Granchi Z."/>
            <person name="Peng M."/>
            <person name="De Vries R.P."/>
            <person name="Grigoriev I."/>
            <person name="Riley R."/>
            <person name="Hilden K."/>
        </authorList>
    </citation>
    <scope>NUCLEOTIDE SEQUENCE [LARGE SCALE GENOMIC DNA]</scope>
    <source>
        <strain evidence="1 2">FBCC735</strain>
    </source>
</reference>
<dbReference type="OrthoDB" id="2802397at2759"/>
<evidence type="ECO:0000313" key="2">
    <source>
        <dbReference type="Proteomes" id="UP000184267"/>
    </source>
</evidence>
<comment type="caution">
    <text evidence="1">The sequence shown here is derived from an EMBL/GenBank/DDBJ whole genome shotgun (WGS) entry which is preliminary data.</text>
</comment>
<dbReference type="STRING" id="154538.A0A1M2V9P6"/>
<dbReference type="EMBL" id="MNAD01001550">
    <property type="protein sequence ID" value="OJT04279.1"/>
    <property type="molecule type" value="Genomic_DNA"/>
</dbReference>
<keyword evidence="2" id="KW-1185">Reference proteome</keyword>
<gene>
    <name evidence="1" type="ORF">TRAPUB_5013</name>
</gene>
<name>A0A1M2V9P6_TRAPU</name>
<sequence length="203" mass="22086">MSSSNDPEIVELIAFFESVCDAYVKALQTIQLLQYFPWAAFSALRTYALSGRNWEIAAVVLLLSMVPIGINFITNDSLSQVSYFTTFTEPFTAVLVSRFLLDLQEVNQYNQNSSPSTGLTQGSSLDIAWVVGSLGSSLAHGDDAEYVSSAHDTESGLDGRDGLAWDDNELRTLGVTKREGDREGIPASNLAYEPRAASIQSVT</sequence>
<protein>
    <submittedName>
        <fullName evidence="1">Uncharacterized protein</fullName>
    </submittedName>
</protein>
<proteinExistence type="predicted"/>
<organism evidence="1 2">
    <name type="scientific">Trametes pubescens</name>
    <name type="common">White-rot fungus</name>
    <dbReference type="NCBI Taxonomy" id="154538"/>
    <lineage>
        <taxon>Eukaryota</taxon>
        <taxon>Fungi</taxon>
        <taxon>Dikarya</taxon>
        <taxon>Basidiomycota</taxon>
        <taxon>Agaricomycotina</taxon>
        <taxon>Agaricomycetes</taxon>
        <taxon>Polyporales</taxon>
        <taxon>Polyporaceae</taxon>
        <taxon>Trametes</taxon>
    </lineage>
</organism>
<dbReference type="Proteomes" id="UP000184267">
    <property type="component" value="Unassembled WGS sequence"/>
</dbReference>
<dbReference type="AlphaFoldDB" id="A0A1M2V9P6"/>
<accession>A0A1M2V9P6</accession>
<evidence type="ECO:0000313" key="1">
    <source>
        <dbReference type="EMBL" id="OJT04279.1"/>
    </source>
</evidence>